<feature type="chain" id="PRO_5045840639" evidence="3">
    <location>
        <begin position="18"/>
        <end position="491"/>
    </location>
</feature>
<dbReference type="InterPro" id="IPR000917">
    <property type="entry name" value="Sulfatase_N"/>
</dbReference>
<dbReference type="Pfam" id="PF00884">
    <property type="entry name" value="Sulfatase"/>
    <property type="match status" value="1"/>
</dbReference>
<evidence type="ECO:0000313" key="6">
    <source>
        <dbReference type="Proteomes" id="UP001165653"/>
    </source>
</evidence>
<keyword evidence="2" id="KW-0378">Hydrolase</keyword>
<sequence>MASKVAFVALFCSLASAAEKPNVVFILADDLGYGEVGCFGQKKIPTPNIDRLATEGVKLTQFYSGAPTCAPSRCVLMSGKHLGHADIRGNRQAKVSFPQFEEGQHPIKADTVLMPELFKKAGYATAAIGKWGLGPVGSTGDPNKHGFDLFFGYNCQAIAHSYFPKYLWRNAEKVEINAKPIPGHVKPVSEARMEDYLGENYAPKLMIDEAEKFIAEKKDQPFFLYLAFIEPHVAMHPPKDSVERFPKEWDQQPYLGESGYLPHPRPRAAYAAMISDLDSHVGRVMAALKKAGVDERTLIVFTSDNGTTHKNNKKSPFNIGGADVDFFNSTAGLRGFKGSVYEGGLRVPTVVRYPGKLKPGTSSDVPGYFADWFPTLCAATGTEPAAALDGENLLPILKGEASAKRQKPMVWTFAEYGGQVVVRIGDYKVLRRGLLTKKPGDWEIYDIPADRGETKDLAKEKPELIGKAVGVLKNEVADNAVFPLKIPGAND</sequence>
<dbReference type="Gene3D" id="3.30.1120.10">
    <property type="match status" value="1"/>
</dbReference>
<accession>A0ABT3G3Z3</accession>
<keyword evidence="6" id="KW-1185">Reference proteome</keyword>
<proteinExistence type="inferred from homology"/>
<reference evidence="5" key="1">
    <citation type="submission" date="2022-10" db="EMBL/GenBank/DDBJ databases">
        <title>Luteolibacter sp. GHJ8, whole genome shotgun sequencing project.</title>
        <authorList>
            <person name="Zhao G."/>
            <person name="Shen L."/>
        </authorList>
    </citation>
    <scope>NUCLEOTIDE SEQUENCE</scope>
    <source>
        <strain evidence="5">GHJ8</strain>
    </source>
</reference>
<dbReference type="RefSeq" id="WP_264513914.1">
    <property type="nucleotide sequence ID" value="NZ_JAPDDR010000006.1"/>
</dbReference>
<dbReference type="InterPro" id="IPR017850">
    <property type="entry name" value="Alkaline_phosphatase_core_sf"/>
</dbReference>
<dbReference type="InterPro" id="IPR050738">
    <property type="entry name" value="Sulfatase"/>
</dbReference>
<keyword evidence="3" id="KW-0732">Signal</keyword>
<comment type="caution">
    <text evidence="5">The sequence shown here is derived from an EMBL/GenBank/DDBJ whole genome shotgun (WGS) entry which is preliminary data.</text>
</comment>
<evidence type="ECO:0000256" key="2">
    <source>
        <dbReference type="ARBA" id="ARBA00022801"/>
    </source>
</evidence>
<dbReference type="EMBL" id="JAPDDR010000006">
    <property type="protein sequence ID" value="MCW1914387.1"/>
    <property type="molecule type" value="Genomic_DNA"/>
</dbReference>
<protein>
    <submittedName>
        <fullName evidence="5">Arylsulfatase</fullName>
    </submittedName>
</protein>
<evidence type="ECO:0000313" key="5">
    <source>
        <dbReference type="EMBL" id="MCW1914387.1"/>
    </source>
</evidence>
<dbReference type="Proteomes" id="UP001165653">
    <property type="component" value="Unassembled WGS sequence"/>
</dbReference>
<dbReference type="Gene3D" id="3.40.720.10">
    <property type="entry name" value="Alkaline Phosphatase, subunit A"/>
    <property type="match status" value="1"/>
</dbReference>
<gene>
    <name evidence="5" type="ORF">OJ996_12435</name>
</gene>
<evidence type="ECO:0000259" key="4">
    <source>
        <dbReference type="Pfam" id="PF00884"/>
    </source>
</evidence>
<evidence type="ECO:0000256" key="1">
    <source>
        <dbReference type="ARBA" id="ARBA00008779"/>
    </source>
</evidence>
<dbReference type="SUPFAM" id="SSF53649">
    <property type="entry name" value="Alkaline phosphatase-like"/>
    <property type="match status" value="1"/>
</dbReference>
<organism evidence="5 6">
    <name type="scientific">Luteolibacter rhizosphaerae</name>
    <dbReference type="NCBI Taxonomy" id="2989719"/>
    <lineage>
        <taxon>Bacteria</taxon>
        <taxon>Pseudomonadati</taxon>
        <taxon>Verrucomicrobiota</taxon>
        <taxon>Verrucomicrobiia</taxon>
        <taxon>Verrucomicrobiales</taxon>
        <taxon>Verrucomicrobiaceae</taxon>
        <taxon>Luteolibacter</taxon>
    </lineage>
</organism>
<dbReference type="PANTHER" id="PTHR42693">
    <property type="entry name" value="ARYLSULFATASE FAMILY MEMBER"/>
    <property type="match status" value="1"/>
</dbReference>
<name>A0ABT3G3Z3_9BACT</name>
<feature type="domain" description="Sulfatase N-terminal" evidence="4">
    <location>
        <begin position="21"/>
        <end position="381"/>
    </location>
</feature>
<dbReference type="PANTHER" id="PTHR42693:SF53">
    <property type="entry name" value="ENDO-4-O-SULFATASE"/>
    <property type="match status" value="1"/>
</dbReference>
<evidence type="ECO:0000256" key="3">
    <source>
        <dbReference type="SAM" id="SignalP"/>
    </source>
</evidence>
<comment type="similarity">
    <text evidence="1">Belongs to the sulfatase family.</text>
</comment>
<dbReference type="CDD" id="cd16145">
    <property type="entry name" value="ARS_like"/>
    <property type="match status" value="1"/>
</dbReference>
<feature type="signal peptide" evidence="3">
    <location>
        <begin position="1"/>
        <end position="17"/>
    </location>
</feature>